<evidence type="ECO:0000313" key="10">
    <source>
        <dbReference type="Proteomes" id="UP000426027"/>
    </source>
</evidence>
<dbReference type="Gene3D" id="3.10.50.40">
    <property type="match status" value="1"/>
</dbReference>
<dbReference type="EMBL" id="CP046566">
    <property type="protein sequence ID" value="QGW27696.1"/>
    <property type="molecule type" value="Genomic_DNA"/>
</dbReference>
<dbReference type="InterPro" id="IPR001179">
    <property type="entry name" value="PPIase_FKBP_dom"/>
</dbReference>
<gene>
    <name evidence="9" type="ORF">GLV81_05970</name>
</gene>
<evidence type="ECO:0000256" key="1">
    <source>
        <dbReference type="ARBA" id="ARBA00000971"/>
    </source>
</evidence>
<dbReference type="PANTHER" id="PTHR43811:SF19">
    <property type="entry name" value="39 KDA FK506-BINDING NUCLEAR PROTEIN"/>
    <property type="match status" value="1"/>
</dbReference>
<keyword evidence="10" id="KW-1185">Reference proteome</keyword>
<keyword evidence="3 5" id="KW-0697">Rotamase</keyword>
<evidence type="ECO:0000256" key="4">
    <source>
        <dbReference type="ARBA" id="ARBA00023235"/>
    </source>
</evidence>
<dbReference type="AlphaFoldDB" id="A0A6I6G4V0"/>
<sequence length="163" mass="17205">MKFMKKISVVLLMCVAVAATLAGCTKSSTGCQVQDPSKEEAAIQAFIAAKGITATKSSRGLYYQIITPGSTSRPQNTSVIYCTYKGTLLDGTVFDQQTNPGLTGFQLSGLIEAWKIGLPLIGKGGSIKMILPSALGYGCTGSGSSIPPNTPLYFEMTLVDFFN</sequence>
<evidence type="ECO:0000256" key="6">
    <source>
        <dbReference type="RuleBase" id="RU003915"/>
    </source>
</evidence>
<dbReference type="GO" id="GO:0003755">
    <property type="term" value="F:peptidyl-prolyl cis-trans isomerase activity"/>
    <property type="evidence" value="ECO:0007669"/>
    <property type="project" value="UniProtKB-UniRule"/>
</dbReference>
<dbReference type="EC" id="5.2.1.8" evidence="6"/>
<keyword evidence="4 5" id="KW-0413">Isomerase</keyword>
<reference evidence="9 10" key="1">
    <citation type="submission" date="2019-11" db="EMBL/GenBank/DDBJ databases">
        <authorList>
            <person name="Im W.T."/>
        </authorList>
    </citation>
    <scope>NUCLEOTIDE SEQUENCE [LARGE SCALE GENOMIC DNA]</scope>
    <source>
        <strain evidence="9 10">SB-02</strain>
    </source>
</reference>
<dbReference type="SUPFAM" id="SSF54534">
    <property type="entry name" value="FKBP-like"/>
    <property type="match status" value="1"/>
</dbReference>
<dbReference type="InterPro" id="IPR046357">
    <property type="entry name" value="PPIase_dom_sf"/>
</dbReference>
<organism evidence="9 10">
    <name type="scientific">Phnomibacter ginsenosidimutans</name>
    <dbReference type="NCBI Taxonomy" id="2676868"/>
    <lineage>
        <taxon>Bacteria</taxon>
        <taxon>Pseudomonadati</taxon>
        <taxon>Bacteroidota</taxon>
        <taxon>Chitinophagia</taxon>
        <taxon>Chitinophagales</taxon>
        <taxon>Chitinophagaceae</taxon>
        <taxon>Phnomibacter</taxon>
    </lineage>
</organism>
<comment type="catalytic activity">
    <reaction evidence="1 5 6">
        <text>[protein]-peptidylproline (omega=180) = [protein]-peptidylproline (omega=0)</text>
        <dbReference type="Rhea" id="RHEA:16237"/>
        <dbReference type="Rhea" id="RHEA-COMP:10747"/>
        <dbReference type="Rhea" id="RHEA-COMP:10748"/>
        <dbReference type="ChEBI" id="CHEBI:83833"/>
        <dbReference type="ChEBI" id="CHEBI:83834"/>
        <dbReference type="EC" id="5.2.1.8"/>
    </reaction>
</comment>
<comment type="similarity">
    <text evidence="2 6">Belongs to the FKBP-type PPIase family.</text>
</comment>
<dbReference type="KEGG" id="fls:GLV81_05970"/>
<feature type="signal peptide" evidence="7">
    <location>
        <begin position="1"/>
        <end position="22"/>
    </location>
</feature>
<protein>
    <recommendedName>
        <fullName evidence="6">Peptidyl-prolyl cis-trans isomerase</fullName>
        <ecNumber evidence="6">5.2.1.8</ecNumber>
    </recommendedName>
</protein>
<dbReference type="Pfam" id="PF00254">
    <property type="entry name" value="FKBP_C"/>
    <property type="match status" value="1"/>
</dbReference>
<proteinExistence type="inferred from homology"/>
<keyword evidence="7" id="KW-0732">Signal</keyword>
<name>A0A6I6G4V0_9BACT</name>
<feature type="domain" description="PPIase FKBP-type" evidence="8">
    <location>
        <begin position="77"/>
        <end position="162"/>
    </location>
</feature>
<dbReference type="PROSITE" id="PS51257">
    <property type="entry name" value="PROKAR_LIPOPROTEIN"/>
    <property type="match status" value="1"/>
</dbReference>
<dbReference type="PANTHER" id="PTHR43811">
    <property type="entry name" value="FKBP-TYPE PEPTIDYL-PROLYL CIS-TRANS ISOMERASE FKPA"/>
    <property type="match status" value="1"/>
</dbReference>
<feature type="chain" id="PRO_5026184675" description="Peptidyl-prolyl cis-trans isomerase" evidence="7">
    <location>
        <begin position="23"/>
        <end position="163"/>
    </location>
</feature>
<evidence type="ECO:0000313" key="9">
    <source>
        <dbReference type="EMBL" id="QGW27696.1"/>
    </source>
</evidence>
<evidence type="ECO:0000256" key="5">
    <source>
        <dbReference type="PROSITE-ProRule" id="PRU00277"/>
    </source>
</evidence>
<evidence type="ECO:0000256" key="7">
    <source>
        <dbReference type="SAM" id="SignalP"/>
    </source>
</evidence>
<dbReference type="PROSITE" id="PS50059">
    <property type="entry name" value="FKBP_PPIASE"/>
    <property type="match status" value="1"/>
</dbReference>
<evidence type="ECO:0000256" key="3">
    <source>
        <dbReference type="ARBA" id="ARBA00023110"/>
    </source>
</evidence>
<evidence type="ECO:0000256" key="2">
    <source>
        <dbReference type="ARBA" id="ARBA00006577"/>
    </source>
</evidence>
<dbReference type="Proteomes" id="UP000426027">
    <property type="component" value="Chromosome"/>
</dbReference>
<accession>A0A6I6G4V0</accession>
<evidence type="ECO:0000259" key="8">
    <source>
        <dbReference type="PROSITE" id="PS50059"/>
    </source>
</evidence>